<dbReference type="FunFam" id="2.30.29.30:FF:000267">
    <property type="entry name" value="PH and SEC7 domain-containing protein 4"/>
    <property type="match status" value="1"/>
</dbReference>
<dbReference type="Gene3D" id="2.30.29.30">
    <property type="entry name" value="Pleckstrin-homology domain (PH domain)/Phosphotyrosine-binding domain (PTB)"/>
    <property type="match status" value="1"/>
</dbReference>
<dbReference type="CDD" id="cd13295">
    <property type="entry name" value="PH_EFA6"/>
    <property type="match status" value="1"/>
</dbReference>
<dbReference type="InterPro" id="IPR001849">
    <property type="entry name" value="PH_domain"/>
</dbReference>
<dbReference type="InterPro" id="IPR011993">
    <property type="entry name" value="PH-like_dom_sf"/>
</dbReference>
<evidence type="ECO:0000256" key="2">
    <source>
        <dbReference type="ARBA" id="ARBA00022475"/>
    </source>
</evidence>
<keyword evidence="2" id="KW-1003">Cell membrane</keyword>
<dbReference type="SUPFAM" id="SSF50729">
    <property type="entry name" value="PH domain-like"/>
    <property type="match status" value="1"/>
</dbReference>
<keyword evidence="6" id="KW-1133">Transmembrane helix</keyword>
<feature type="transmembrane region" description="Helical" evidence="6">
    <location>
        <begin position="1089"/>
        <end position="1108"/>
    </location>
</feature>
<dbReference type="InterPro" id="IPR035999">
    <property type="entry name" value="Sec7_dom_sf"/>
</dbReference>
<sequence>MIATCHRTTVHFQRWSGPNVPAGVAECNGLVLTRSAQFFQLNVATVFPLGWKISILGFCAASMMHVASQSPLIHYTSAEGKESVERKVEEKKDGSEAFPSIVNKQKGAETVTMAEQTACRRTPRFESFVMTGEKILCLTPKISESYAKLKRLELPEHMEIATSGMATMPQSFQLVEPSTSGSSAEPDSLNESGQKISSMVVAGNALHQEEENFTPTCGNNKQIVDGHVAATAIGDKEKYDNFNSISDSDTDSDGDDDDDDHKCKVQGNFGVENVEQVEQEEEGEEEKVPIIKASDTKDVDELIIAEASSIANVEQSPPCSSRYDGMKNGSTTLDKLTQLTRLHDSDDACSLNSTVLRAGGLETARRLARRLYQLDGFKPSDVYAHISKSDDFSMLVSQEYMKMFNFSGFRIDAALRCFLTYVLLSPDQMVLSDCVPLALFSQRYHKCNPCLFNSEDEILSLVCSLLALDLKLHAGSSKSCRITCHDFIESTSQAGYVYSRDLLKKLYSSLKRNPLRDFAYIQVENGERCSGYGNSILRPNPRMMPDSDSQVEYKKGWVMRKCVVDKGGKKVPFGRRTWRMFYAILKGTILYLQKDEGNAKSGAYITYRNAIGLHHSFAERAVDYTKKQHVFKLQTYTYAEYLFQTSDPNEVASWIHAINFIAACFSAPKPIVVDESISNWSLFGRPTMSTTMSTKLSMTDQLKAHGDRVMEIERLLEAHRDHPPCRNCKPNLLLEFAEKEVNLLYELKRYKKYVEMLQDKVDEYASEEENMCESAYVYSVPTIASPGGRSGQSDRLSYCAAIDNCMSADIAYSAKSYWNDASSKESQCSSQSYEVTVSKEVNIKDEERNFAFYSMNQTVLISSSPSSVTQSKHISEIILIVQANAAFLAFFLDWFIFSIFHKHTYRKLDVCAITNFAIGNMLCAVGTFLSTCHRFYVIKHFFNVEIWKCIFLFIYFPVIQFGRDSAALSLLFCAFERLAFFTHPKLHRRMVEQLASNSILLLGTTAVAVLDLVAISIVASPRFDQPIAAFCLRSEVISQQYMKIYSIIRIALGVFEALQYGISFFALIHNSRVLSATCLNVMRRQRDRYTLRCLMMVFACSFATQIIPWTVSLNLTQNSWHVSAFFKLLAKLETCILPLPPLLFLLVHPDLRHDARRVLAKKSCFNCKSKIEKQHAVYIGSVL</sequence>
<dbReference type="OrthoDB" id="2157641at2759"/>
<keyword evidence="6" id="KW-0812">Transmembrane</keyword>
<feature type="transmembrane region" description="Helical" evidence="6">
    <location>
        <begin position="1128"/>
        <end position="1147"/>
    </location>
</feature>
<protein>
    <submittedName>
        <fullName evidence="9">PH and SEC7 domain-containing protein 3</fullName>
    </submittedName>
</protein>
<dbReference type="Proteomes" id="UP000054721">
    <property type="component" value="Unassembled WGS sequence"/>
</dbReference>
<feature type="domain" description="SEC7" evidence="8">
    <location>
        <begin position="355"/>
        <end position="513"/>
    </location>
</feature>
<dbReference type="PANTHER" id="PTHR10663">
    <property type="entry name" value="GUANYL-NUCLEOTIDE EXCHANGE FACTOR"/>
    <property type="match status" value="1"/>
</dbReference>
<dbReference type="InterPro" id="IPR041681">
    <property type="entry name" value="PH_9"/>
</dbReference>
<dbReference type="STRING" id="6335.A0A0V1KP34"/>
<feature type="transmembrane region" description="Helical" evidence="6">
    <location>
        <begin position="994"/>
        <end position="1019"/>
    </location>
</feature>
<gene>
    <name evidence="9" type="primary">PSD3</name>
    <name evidence="9" type="ORF">T02_1420</name>
</gene>
<keyword evidence="10" id="KW-1185">Reference proteome</keyword>
<feature type="transmembrane region" description="Helical" evidence="6">
    <location>
        <begin position="1044"/>
        <end position="1068"/>
    </location>
</feature>
<dbReference type="AlphaFoldDB" id="A0A0V1KP34"/>
<dbReference type="InterPro" id="IPR001605">
    <property type="entry name" value="PH_dom-spectrin-type"/>
</dbReference>
<dbReference type="Gene3D" id="1.10.1000.11">
    <property type="entry name" value="Arf Nucleotide-binding Site Opener,domain 2"/>
    <property type="match status" value="1"/>
</dbReference>
<dbReference type="GO" id="GO:0005085">
    <property type="term" value="F:guanyl-nucleotide exchange factor activity"/>
    <property type="evidence" value="ECO:0007669"/>
    <property type="project" value="UniProtKB-KW"/>
</dbReference>
<dbReference type="InterPro" id="IPR000904">
    <property type="entry name" value="Sec7_dom"/>
</dbReference>
<keyword evidence="3" id="KW-0344">Guanine-nucleotide releasing factor</keyword>
<dbReference type="GO" id="GO:0032012">
    <property type="term" value="P:regulation of ARF protein signal transduction"/>
    <property type="evidence" value="ECO:0007669"/>
    <property type="project" value="InterPro"/>
</dbReference>
<dbReference type="Pfam" id="PF15410">
    <property type="entry name" value="PH_9"/>
    <property type="match status" value="1"/>
</dbReference>
<feature type="transmembrane region" description="Helical" evidence="6">
    <location>
        <begin position="877"/>
        <end position="900"/>
    </location>
</feature>
<evidence type="ECO:0000256" key="5">
    <source>
        <dbReference type="SAM" id="MobiDB-lite"/>
    </source>
</evidence>
<dbReference type="PANTHER" id="PTHR10663:SF376">
    <property type="entry name" value="PH AND SEC7 DOMAIN-CONTAINING PROTEIN"/>
    <property type="match status" value="1"/>
</dbReference>
<evidence type="ECO:0000313" key="10">
    <source>
        <dbReference type="Proteomes" id="UP000054721"/>
    </source>
</evidence>
<accession>A0A0V1KP34</accession>
<dbReference type="SMART" id="SM00233">
    <property type="entry name" value="PH"/>
    <property type="match status" value="1"/>
</dbReference>
<evidence type="ECO:0000313" key="9">
    <source>
        <dbReference type="EMBL" id="KRZ48959.1"/>
    </source>
</evidence>
<dbReference type="PROSITE" id="PS50190">
    <property type="entry name" value="SEC7"/>
    <property type="match status" value="1"/>
</dbReference>
<dbReference type="SMART" id="SM00222">
    <property type="entry name" value="Sec7"/>
    <property type="match status" value="1"/>
</dbReference>
<proteinExistence type="predicted"/>
<feature type="domain" description="PH" evidence="7">
    <location>
        <begin position="551"/>
        <end position="663"/>
    </location>
</feature>
<evidence type="ECO:0000259" key="7">
    <source>
        <dbReference type="PROSITE" id="PS50003"/>
    </source>
</evidence>
<evidence type="ECO:0000259" key="8">
    <source>
        <dbReference type="PROSITE" id="PS50190"/>
    </source>
</evidence>
<dbReference type="GO" id="GO:0005543">
    <property type="term" value="F:phospholipid binding"/>
    <property type="evidence" value="ECO:0007669"/>
    <property type="project" value="InterPro"/>
</dbReference>
<dbReference type="EMBL" id="JYDW01000347">
    <property type="protein sequence ID" value="KRZ48959.1"/>
    <property type="molecule type" value="Genomic_DNA"/>
</dbReference>
<feature type="region of interest" description="Disordered" evidence="5">
    <location>
        <begin position="239"/>
        <end position="270"/>
    </location>
</feature>
<dbReference type="Pfam" id="PF01369">
    <property type="entry name" value="Sec7"/>
    <property type="match status" value="1"/>
</dbReference>
<evidence type="ECO:0000256" key="4">
    <source>
        <dbReference type="ARBA" id="ARBA00023136"/>
    </source>
</evidence>
<feature type="transmembrane region" description="Helical" evidence="6">
    <location>
        <begin position="912"/>
        <end position="930"/>
    </location>
</feature>
<dbReference type="GO" id="GO:0005886">
    <property type="term" value="C:plasma membrane"/>
    <property type="evidence" value="ECO:0007669"/>
    <property type="project" value="UniProtKB-SubCell"/>
</dbReference>
<evidence type="ECO:0000256" key="6">
    <source>
        <dbReference type="SAM" id="Phobius"/>
    </source>
</evidence>
<feature type="compositionally biased region" description="Acidic residues" evidence="5">
    <location>
        <begin position="248"/>
        <end position="259"/>
    </location>
</feature>
<comment type="caution">
    <text evidence="9">The sequence shown here is derived from an EMBL/GenBank/DDBJ whole genome shotgun (WGS) entry which is preliminary data.</text>
</comment>
<evidence type="ECO:0000256" key="1">
    <source>
        <dbReference type="ARBA" id="ARBA00004236"/>
    </source>
</evidence>
<keyword evidence="4 6" id="KW-0472">Membrane</keyword>
<dbReference type="SUPFAM" id="SSF48425">
    <property type="entry name" value="Sec7 domain"/>
    <property type="match status" value="1"/>
</dbReference>
<dbReference type="PROSITE" id="PS50003">
    <property type="entry name" value="PH_DOMAIN"/>
    <property type="match status" value="1"/>
</dbReference>
<dbReference type="PRINTS" id="PR00683">
    <property type="entry name" value="SPECTRINPH"/>
</dbReference>
<feature type="transmembrane region" description="Helical" evidence="6">
    <location>
        <begin position="950"/>
        <end position="973"/>
    </location>
</feature>
<evidence type="ECO:0000256" key="3">
    <source>
        <dbReference type="ARBA" id="ARBA00022658"/>
    </source>
</evidence>
<organism evidence="9 10">
    <name type="scientific">Trichinella nativa</name>
    <dbReference type="NCBI Taxonomy" id="6335"/>
    <lineage>
        <taxon>Eukaryota</taxon>
        <taxon>Metazoa</taxon>
        <taxon>Ecdysozoa</taxon>
        <taxon>Nematoda</taxon>
        <taxon>Enoplea</taxon>
        <taxon>Dorylaimia</taxon>
        <taxon>Trichinellida</taxon>
        <taxon>Trichinellidae</taxon>
        <taxon>Trichinella</taxon>
    </lineage>
</organism>
<comment type="subcellular location">
    <subcellularLocation>
        <location evidence="1">Cell membrane</location>
    </subcellularLocation>
</comment>
<dbReference type="InterPro" id="IPR023394">
    <property type="entry name" value="Sec7_C_sf"/>
</dbReference>
<name>A0A0V1KP34_9BILA</name>
<reference evidence="9 10" key="1">
    <citation type="submission" date="2015-05" db="EMBL/GenBank/DDBJ databases">
        <title>Evolution of Trichinella species and genotypes.</title>
        <authorList>
            <person name="Korhonen P.K."/>
            <person name="Edoardo P."/>
            <person name="Giuseppe L.R."/>
            <person name="Gasser R.B."/>
        </authorList>
    </citation>
    <scope>NUCLEOTIDE SEQUENCE [LARGE SCALE GENOMIC DNA]</scope>
    <source>
        <strain evidence="9">ISS10</strain>
    </source>
</reference>